<evidence type="ECO:0000256" key="3">
    <source>
        <dbReference type="ARBA" id="ARBA00022448"/>
    </source>
</evidence>
<dbReference type="KEGG" id="slb:AWJ20_336"/>
<keyword evidence="6 8" id="KW-1133">Transmembrane helix</keyword>
<dbReference type="Proteomes" id="UP000189580">
    <property type="component" value="Chromosome a"/>
</dbReference>
<feature type="transmembrane region" description="Helical" evidence="8">
    <location>
        <begin position="280"/>
        <end position="307"/>
    </location>
</feature>
<feature type="transmembrane region" description="Helical" evidence="8">
    <location>
        <begin position="342"/>
        <end position="361"/>
    </location>
</feature>
<accession>A0A167CTW1</accession>
<feature type="transmembrane region" description="Helical" evidence="8">
    <location>
        <begin position="171"/>
        <end position="191"/>
    </location>
</feature>
<dbReference type="AlphaFoldDB" id="A0A167CTW1"/>
<dbReference type="CDD" id="cd09318">
    <property type="entry name" value="TDT_SSU1"/>
    <property type="match status" value="1"/>
</dbReference>
<organism evidence="9 10">
    <name type="scientific">Sugiyamaella lignohabitans</name>
    <dbReference type="NCBI Taxonomy" id="796027"/>
    <lineage>
        <taxon>Eukaryota</taxon>
        <taxon>Fungi</taxon>
        <taxon>Dikarya</taxon>
        <taxon>Ascomycota</taxon>
        <taxon>Saccharomycotina</taxon>
        <taxon>Dipodascomycetes</taxon>
        <taxon>Dipodascales</taxon>
        <taxon>Trichomonascaceae</taxon>
        <taxon>Sugiyamaella</taxon>
    </lineage>
</organism>
<feature type="transmembrane region" description="Helical" evidence="8">
    <location>
        <begin position="246"/>
        <end position="268"/>
    </location>
</feature>
<dbReference type="EMBL" id="CP014501">
    <property type="protein sequence ID" value="ANB12100.1"/>
    <property type="molecule type" value="Genomic_DNA"/>
</dbReference>
<keyword evidence="10" id="KW-1185">Reference proteome</keyword>
<dbReference type="PANTHER" id="PTHR31686:SF1">
    <property type="entry name" value="SULFITE EFFLUX PUMP SSU1"/>
    <property type="match status" value="1"/>
</dbReference>
<dbReference type="RefSeq" id="XP_018734577.1">
    <property type="nucleotide sequence ID" value="XM_018880371.1"/>
</dbReference>
<protein>
    <submittedName>
        <fullName evidence="9">Ssu1p</fullName>
    </submittedName>
</protein>
<proteinExistence type="inferred from homology"/>
<dbReference type="OrthoDB" id="1099at2759"/>
<evidence type="ECO:0000256" key="5">
    <source>
        <dbReference type="ARBA" id="ARBA00022692"/>
    </source>
</evidence>
<evidence type="ECO:0000313" key="9">
    <source>
        <dbReference type="EMBL" id="ANB12100.1"/>
    </source>
</evidence>
<keyword evidence="4" id="KW-1003">Cell membrane</keyword>
<comment type="similarity">
    <text evidence="2">Belongs to the tellurite-resistance/dicarboxylate transporter (TDT) family.</text>
</comment>
<dbReference type="GO" id="GO:0005886">
    <property type="term" value="C:plasma membrane"/>
    <property type="evidence" value="ECO:0007669"/>
    <property type="project" value="UniProtKB-SubCell"/>
</dbReference>
<dbReference type="InterPro" id="IPR004695">
    <property type="entry name" value="SLAC1/Mae1/Ssu1/TehA"/>
</dbReference>
<evidence type="ECO:0000256" key="1">
    <source>
        <dbReference type="ARBA" id="ARBA00004651"/>
    </source>
</evidence>
<evidence type="ECO:0000256" key="2">
    <source>
        <dbReference type="ARBA" id="ARBA00008566"/>
    </source>
</evidence>
<feature type="transmembrane region" description="Helical" evidence="8">
    <location>
        <begin position="34"/>
        <end position="56"/>
    </location>
</feature>
<keyword evidence="7 8" id="KW-0472">Membrane</keyword>
<dbReference type="PANTHER" id="PTHR31686">
    <property type="match status" value="1"/>
</dbReference>
<feature type="transmembrane region" description="Helical" evidence="8">
    <location>
        <begin position="62"/>
        <end position="86"/>
    </location>
</feature>
<evidence type="ECO:0000313" key="10">
    <source>
        <dbReference type="Proteomes" id="UP000189580"/>
    </source>
</evidence>
<gene>
    <name evidence="9" type="primary">SSU1</name>
    <name evidence="9" type="ORF">AWJ20_336</name>
</gene>
<feature type="transmembrane region" description="Helical" evidence="8">
    <location>
        <begin position="319"/>
        <end position="336"/>
    </location>
</feature>
<sequence>MFGRVNSNASSETVVNHLTMTAGIKSYLLARVNYFTPAWFAAVMGVGISSIILYTFPFNARWLRILGVIIWGFNMGLFGIANILFVSRFLLHPAAFAQLLRDPTQSVFLGCWPMGFATIINMTDLQFGRDAWKATYAMWWIDVFVSLFTAWYVVFCMYSKHDRKSTESINATILLPVVAVVVASSTGALITANLPKQLQESTIIITALLWGNGELLGFTCTAIYIHRLLRSNLPPSQLAISNFLPVGPLGQGSFGIIIITSNLATLLAERQVLTVPESALVRYAGIGIAMAMMGYACFWVSIAFLAILTDPPKSFNPGWWGLTFPLGTFVLGWYRLADETGLLAFKVLGAIFGGIEVLLALTCTIQSINHAVIHDTLFRAPTVAPAPNSQTVDKETV</sequence>
<name>A0A167CTW1_9ASCO</name>
<comment type="subcellular location">
    <subcellularLocation>
        <location evidence="1">Cell membrane</location>
        <topology evidence="1">Multi-pass membrane protein</topology>
    </subcellularLocation>
</comment>
<evidence type="ECO:0000256" key="6">
    <source>
        <dbReference type="ARBA" id="ARBA00022989"/>
    </source>
</evidence>
<dbReference type="Pfam" id="PF03595">
    <property type="entry name" value="SLAC1"/>
    <property type="match status" value="1"/>
</dbReference>
<keyword evidence="3" id="KW-0813">Transport</keyword>
<feature type="transmembrane region" description="Helical" evidence="8">
    <location>
        <begin position="203"/>
        <end position="225"/>
    </location>
</feature>
<dbReference type="InterPro" id="IPR038665">
    <property type="entry name" value="Voltage-dep_anion_channel_sf"/>
</dbReference>
<dbReference type="Gene3D" id="1.50.10.150">
    <property type="entry name" value="Voltage-dependent anion channel"/>
    <property type="match status" value="1"/>
</dbReference>
<dbReference type="GeneID" id="30035373"/>
<evidence type="ECO:0000256" key="7">
    <source>
        <dbReference type="ARBA" id="ARBA00023136"/>
    </source>
</evidence>
<dbReference type="InterPro" id="IPR051629">
    <property type="entry name" value="Sulfite_efflux_TDT"/>
</dbReference>
<dbReference type="GO" id="GO:0000319">
    <property type="term" value="F:sulfite transmembrane transporter activity"/>
    <property type="evidence" value="ECO:0007669"/>
    <property type="project" value="TreeGrafter"/>
</dbReference>
<evidence type="ECO:0000256" key="8">
    <source>
        <dbReference type="SAM" id="Phobius"/>
    </source>
</evidence>
<reference evidence="9 10" key="1">
    <citation type="submission" date="2016-02" db="EMBL/GenBank/DDBJ databases">
        <title>Complete genome sequence and transcriptome regulation of the pentose utilising yeast Sugiyamaella lignohabitans.</title>
        <authorList>
            <person name="Bellasio M."/>
            <person name="Peymann A."/>
            <person name="Valli M."/>
            <person name="Sipitzky M."/>
            <person name="Graf A."/>
            <person name="Sauer M."/>
            <person name="Marx H."/>
            <person name="Mattanovich D."/>
        </authorList>
    </citation>
    <scope>NUCLEOTIDE SEQUENCE [LARGE SCALE GENOMIC DNA]</scope>
    <source>
        <strain evidence="9 10">CBS 10342</strain>
    </source>
</reference>
<evidence type="ECO:0000256" key="4">
    <source>
        <dbReference type="ARBA" id="ARBA00022475"/>
    </source>
</evidence>
<keyword evidence="5 8" id="KW-0812">Transmembrane</keyword>
<feature type="transmembrane region" description="Helical" evidence="8">
    <location>
        <begin position="137"/>
        <end position="159"/>
    </location>
</feature>